<dbReference type="EMBL" id="KP879243">
    <property type="protein sequence ID" value="ALJ75563.1"/>
    <property type="molecule type" value="Genomic_DNA"/>
</dbReference>
<reference evidence="3 4" key="2">
    <citation type="journal article" date="2016" name="Nat. Commun.">
        <title>Genomes of cryptic chimpanzee Plasmodium species reveal key evolutionary events leading to human malaria.</title>
        <authorList>
            <person name="Sundararaman S.A."/>
            <person name="Plenderleith L.J."/>
            <person name="Liu W."/>
            <person name="Loy D.E."/>
            <person name="Learn G.H."/>
            <person name="Li Y."/>
            <person name="Shaw K.S."/>
            <person name="Ayouba A."/>
            <person name="Peeters M."/>
            <person name="Speede S."/>
            <person name="Shaw G.M."/>
            <person name="Bushman F.D."/>
            <person name="Brisson D."/>
            <person name="Rayner J.C."/>
            <person name="Sharp P.M."/>
            <person name="Hahn B.H."/>
        </authorList>
    </citation>
    <scope>NUCLEOTIDE SEQUENCE [LARGE SCALE GENOMIC DNA]</scope>
    <source>
        <strain evidence="3 4">SY75</strain>
    </source>
</reference>
<evidence type="ECO:0000313" key="2">
    <source>
        <dbReference type="EMBL" id="ALJ75563.1"/>
    </source>
</evidence>
<dbReference type="EMBL" id="LVLB01000427">
    <property type="protein sequence ID" value="KYN92947.1"/>
    <property type="molecule type" value="Genomic_DNA"/>
</dbReference>
<sequence>FADIGNIVKGDDLLEDLRTQNVKKIFQKIWKNENNQNNKYGLYYEVKDDEIKKKGQEWWNKNKTKVWHVMLCGYKKPGHSITKEDCNLPDDTTPQFLRWFTEWSQNFCTRREE</sequence>
<dbReference type="Gene3D" id="1.20.1310.20">
    <property type="entry name" value="Duffy-antigen binding domain"/>
    <property type="match status" value="1"/>
</dbReference>
<dbReference type="InterPro" id="IPR008602">
    <property type="entry name" value="Duffy-antigen-binding"/>
</dbReference>
<dbReference type="Gene3D" id="1.20.58.830">
    <property type="match status" value="1"/>
</dbReference>
<evidence type="ECO:0000313" key="3">
    <source>
        <dbReference type="EMBL" id="KYN92947.1"/>
    </source>
</evidence>
<dbReference type="VEuPathDB" id="PlasmoDB:PGSY75_0042900"/>
<feature type="non-terminal residue" evidence="2">
    <location>
        <position position="113"/>
    </location>
</feature>
<dbReference type="GO" id="GO:0046789">
    <property type="term" value="F:host cell surface receptor binding"/>
    <property type="evidence" value="ECO:0007669"/>
    <property type="project" value="InterPro"/>
</dbReference>
<dbReference type="RefSeq" id="XP_018638673.1">
    <property type="nucleotide sequence ID" value="XM_018783545.1"/>
</dbReference>
<dbReference type="GeneID" id="29774158"/>
<dbReference type="Proteomes" id="UP000076004">
    <property type="component" value="Unassembled WGS sequence"/>
</dbReference>
<organism evidence="2">
    <name type="scientific">Plasmodium gaboni</name>
    <dbReference type="NCBI Taxonomy" id="647221"/>
    <lineage>
        <taxon>Eukaryota</taxon>
        <taxon>Sar</taxon>
        <taxon>Alveolata</taxon>
        <taxon>Apicomplexa</taxon>
        <taxon>Aconoidasida</taxon>
        <taxon>Haemosporida</taxon>
        <taxon>Plasmodiidae</taxon>
        <taxon>Plasmodium</taxon>
        <taxon>Plasmodium (Laverania)</taxon>
    </lineage>
</organism>
<dbReference type="SUPFAM" id="SSF140924">
    <property type="entry name" value="Duffy binding domain-like"/>
    <property type="match status" value="1"/>
</dbReference>
<reference evidence="2" key="1">
    <citation type="journal article" date="2015" name="Nat. Commun.">
        <title>Ape parasite origins of human malaria virulence genes.</title>
        <authorList>
            <person name="Larremore D.B."/>
            <person name="Sundararaman S.A."/>
            <person name="Liu W."/>
            <person name="Proto W.R."/>
            <person name="Clauset A."/>
            <person name="Loy D.E."/>
            <person name="Speede S."/>
            <person name="Plenderleith L.J."/>
            <person name="Sharp P.M."/>
            <person name="Hahn B.H."/>
            <person name="Rayner J.C."/>
            <person name="Buckee C.O."/>
        </authorList>
    </citation>
    <scope>NUCLEOTIDE SEQUENCE</scope>
    <source>
        <strain evidence="2">SY75pte</strain>
    </source>
</reference>
<accession>A0A0N7IKZ3</accession>
<protein>
    <submittedName>
        <fullName evidence="2 3">EMP1-like protein</fullName>
    </submittedName>
</protein>
<proteinExistence type="predicted"/>
<dbReference type="Pfam" id="PF05424">
    <property type="entry name" value="Duffy_binding"/>
    <property type="match status" value="1"/>
</dbReference>
<gene>
    <name evidence="3" type="ORF">PGSY75_0042900</name>
</gene>
<dbReference type="KEGG" id="pgab:PGSY75_0042900"/>
<evidence type="ECO:0000313" key="4">
    <source>
        <dbReference type="Proteomes" id="UP000076004"/>
    </source>
</evidence>
<feature type="domain" description="Duffy-antigen binding" evidence="1">
    <location>
        <begin position="1"/>
        <end position="97"/>
    </location>
</feature>
<name>A0A0N7IKZ3_9APIC</name>
<dbReference type="AlphaFoldDB" id="A0A0N7IKZ3"/>
<evidence type="ECO:0000259" key="1">
    <source>
        <dbReference type="Pfam" id="PF05424"/>
    </source>
</evidence>
<dbReference type="InterPro" id="IPR042202">
    <property type="entry name" value="Duffy-ag-bd_sf"/>
</dbReference>
<feature type="non-terminal residue" evidence="2">
    <location>
        <position position="1"/>
    </location>
</feature>
<dbReference type="GO" id="GO:0016020">
    <property type="term" value="C:membrane"/>
    <property type="evidence" value="ECO:0007669"/>
    <property type="project" value="InterPro"/>
</dbReference>